<keyword evidence="3" id="KW-1185">Reference proteome</keyword>
<gene>
    <name evidence="2" type="ORF">PMAYCL1PPCAC_20318</name>
</gene>
<keyword evidence="1" id="KW-0547">Nucleotide-binding</keyword>
<protein>
    <recommendedName>
        <fullName evidence="4">Protein kinase</fullName>
    </recommendedName>
</protein>
<feature type="non-terminal residue" evidence="2">
    <location>
        <position position="1"/>
    </location>
</feature>
<dbReference type="PROSITE" id="PS00107">
    <property type="entry name" value="PROTEIN_KINASE_ATP"/>
    <property type="match status" value="1"/>
</dbReference>
<feature type="binding site" evidence="1">
    <location>
        <position position="126"/>
    </location>
    <ligand>
        <name>ATP</name>
        <dbReference type="ChEBI" id="CHEBI:30616"/>
    </ligand>
</feature>
<dbReference type="AlphaFoldDB" id="A0AAN5CSX3"/>
<dbReference type="Proteomes" id="UP001328107">
    <property type="component" value="Unassembled WGS sequence"/>
</dbReference>
<dbReference type="SUPFAM" id="SSF56112">
    <property type="entry name" value="Protein kinase-like (PK-like)"/>
    <property type="match status" value="1"/>
</dbReference>
<comment type="caution">
    <text evidence="2">The sequence shown here is derived from an EMBL/GenBank/DDBJ whole genome shotgun (WGS) entry which is preliminary data.</text>
</comment>
<dbReference type="InterPro" id="IPR011009">
    <property type="entry name" value="Kinase-like_dom_sf"/>
</dbReference>
<keyword evidence="1" id="KW-0067">ATP-binding</keyword>
<evidence type="ECO:0000313" key="2">
    <source>
        <dbReference type="EMBL" id="GMR50123.1"/>
    </source>
</evidence>
<dbReference type="EMBL" id="BTRK01000004">
    <property type="protein sequence ID" value="GMR50123.1"/>
    <property type="molecule type" value="Genomic_DNA"/>
</dbReference>
<reference evidence="3" key="1">
    <citation type="submission" date="2022-10" db="EMBL/GenBank/DDBJ databases">
        <title>Genome assembly of Pristionchus species.</title>
        <authorList>
            <person name="Yoshida K."/>
            <person name="Sommer R.J."/>
        </authorList>
    </citation>
    <scope>NUCLEOTIDE SEQUENCE [LARGE SCALE GENOMIC DNA]</scope>
    <source>
        <strain evidence="3">RS5460</strain>
    </source>
</reference>
<accession>A0AAN5CSX3</accession>
<sequence>DTETMTFMPALKIGEQISEIWYCSDSNADREITLGVTIGETHYSFNTQLPDGYYGDAVTRHDHIASSVHRRENIAENIKSMQLSHQEDFSSRLVNEFNVKRILGTGAFGIVFEVVHPVVDWKFAVKRISVKRE</sequence>
<proteinExistence type="predicted"/>
<name>A0AAN5CSX3_9BILA</name>
<dbReference type="GO" id="GO:0005524">
    <property type="term" value="F:ATP binding"/>
    <property type="evidence" value="ECO:0007669"/>
    <property type="project" value="UniProtKB-UniRule"/>
</dbReference>
<feature type="non-terminal residue" evidence="2">
    <location>
        <position position="133"/>
    </location>
</feature>
<evidence type="ECO:0000313" key="3">
    <source>
        <dbReference type="Proteomes" id="UP001328107"/>
    </source>
</evidence>
<dbReference type="InterPro" id="IPR017441">
    <property type="entry name" value="Protein_kinase_ATP_BS"/>
</dbReference>
<organism evidence="2 3">
    <name type="scientific">Pristionchus mayeri</name>
    <dbReference type="NCBI Taxonomy" id="1317129"/>
    <lineage>
        <taxon>Eukaryota</taxon>
        <taxon>Metazoa</taxon>
        <taxon>Ecdysozoa</taxon>
        <taxon>Nematoda</taxon>
        <taxon>Chromadorea</taxon>
        <taxon>Rhabditida</taxon>
        <taxon>Rhabditina</taxon>
        <taxon>Diplogasteromorpha</taxon>
        <taxon>Diplogasteroidea</taxon>
        <taxon>Neodiplogasteridae</taxon>
        <taxon>Pristionchus</taxon>
    </lineage>
</organism>
<evidence type="ECO:0008006" key="4">
    <source>
        <dbReference type="Google" id="ProtNLM"/>
    </source>
</evidence>
<evidence type="ECO:0000256" key="1">
    <source>
        <dbReference type="PROSITE-ProRule" id="PRU10141"/>
    </source>
</evidence>
<dbReference type="Gene3D" id="3.30.200.20">
    <property type="entry name" value="Phosphorylase Kinase, domain 1"/>
    <property type="match status" value="1"/>
</dbReference>